<feature type="compositionally biased region" description="Pro residues" evidence="1">
    <location>
        <begin position="15"/>
        <end position="27"/>
    </location>
</feature>
<protein>
    <submittedName>
        <fullName evidence="3">Uncharacterized protein</fullName>
    </submittedName>
</protein>
<feature type="transmembrane region" description="Helical" evidence="2">
    <location>
        <begin position="37"/>
        <end position="58"/>
    </location>
</feature>
<sequence>MTKRPSRRLRDPRLAQPPPPAPPPPDIRSPRWWWNRFTKVVLSLGALATATGAILSLWPSANLEDGARLTPVSLNRMPISEYQVRSQSLKPAEGEPGAAGIPSQQSARLTIALVGTTASVPPQPTVPTQAKPRVDSPSPSESSTSIETTEPESTSPSNSLTPTSVPPSSDSPRPNSSHSTRLKFDSHAVTHEIQKQRLVPKSNVCYETDCSRRVFSQNVISAAIDAQGETVTPALAAKRVAAILKQTRTVRRHVDHKVEPLGVRVVVNIEILGMRGQPLLLSWSVLQRSGNVPLPDDWLSSIIGYRLQATSERDTGSVDFWVPLPKSPGVYFVSMTLTTAGTPLTSAESKDFE</sequence>
<keyword evidence="2" id="KW-0812">Transmembrane</keyword>
<organism evidence="3 4">
    <name type="scientific">Kribbella antiqua</name>
    <dbReference type="NCBI Taxonomy" id="2512217"/>
    <lineage>
        <taxon>Bacteria</taxon>
        <taxon>Bacillati</taxon>
        <taxon>Actinomycetota</taxon>
        <taxon>Actinomycetes</taxon>
        <taxon>Propionibacteriales</taxon>
        <taxon>Kribbellaceae</taxon>
        <taxon>Kribbella</taxon>
    </lineage>
</organism>
<evidence type="ECO:0000256" key="2">
    <source>
        <dbReference type="SAM" id="Phobius"/>
    </source>
</evidence>
<dbReference type="AlphaFoldDB" id="A0A4R2IJW0"/>
<proteinExistence type="predicted"/>
<dbReference type="Proteomes" id="UP000295573">
    <property type="component" value="Unassembled WGS sequence"/>
</dbReference>
<evidence type="ECO:0000313" key="4">
    <source>
        <dbReference type="Proteomes" id="UP000295573"/>
    </source>
</evidence>
<dbReference type="EMBL" id="SLWR01000009">
    <property type="protein sequence ID" value="TCO45213.1"/>
    <property type="molecule type" value="Genomic_DNA"/>
</dbReference>
<evidence type="ECO:0000313" key="3">
    <source>
        <dbReference type="EMBL" id="TCO45213.1"/>
    </source>
</evidence>
<comment type="caution">
    <text evidence="3">The sequence shown here is derived from an EMBL/GenBank/DDBJ whole genome shotgun (WGS) entry which is preliminary data.</text>
</comment>
<feature type="compositionally biased region" description="Low complexity" evidence="1">
    <location>
        <begin position="136"/>
        <end position="179"/>
    </location>
</feature>
<reference evidence="3 4" key="1">
    <citation type="journal article" date="2015" name="Stand. Genomic Sci.">
        <title>Genomic Encyclopedia of Bacterial and Archaeal Type Strains, Phase III: the genomes of soil and plant-associated and newly described type strains.</title>
        <authorList>
            <person name="Whitman W.B."/>
            <person name="Woyke T."/>
            <person name="Klenk H.P."/>
            <person name="Zhou Y."/>
            <person name="Lilburn T.G."/>
            <person name="Beck B.J."/>
            <person name="De Vos P."/>
            <person name="Vandamme P."/>
            <person name="Eisen J.A."/>
            <person name="Garrity G."/>
            <person name="Hugenholtz P."/>
            <person name="Kyrpides N.C."/>
        </authorList>
    </citation>
    <scope>NUCLEOTIDE SEQUENCE [LARGE SCALE GENOMIC DNA]</scope>
    <source>
        <strain evidence="3 4">VKM Ac-2541</strain>
    </source>
</reference>
<keyword evidence="4" id="KW-1185">Reference proteome</keyword>
<accession>A0A4R2IJW0</accession>
<name>A0A4R2IJW0_9ACTN</name>
<keyword evidence="2" id="KW-0472">Membrane</keyword>
<keyword evidence="2" id="KW-1133">Transmembrane helix</keyword>
<feature type="region of interest" description="Disordered" evidence="1">
    <location>
        <begin position="1"/>
        <end position="29"/>
    </location>
</feature>
<feature type="region of interest" description="Disordered" evidence="1">
    <location>
        <begin position="118"/>
        <end position="184"/>
    </location>
</feature>
<evidence type="ECO:0000256" key="1">
    <source>
        <dbReference type="SAM" id="MobiDB-lite"/>
    </source>
</evidence>
<gene>
    <name evidence="3" type="ORF">EV646_109388</name>
</gene>